<dbReference type="GO" id="GO:0000049">
    <property type="term" value="F:tRNA binding"/>
    <property type="evidence" value="ECO:0007669"/>
    <property type="project" value="TreeGrafter"/>
</dbReference>
<dbReference type="InterPro" id="IPR002646">
    <property type="entry name" value="PolA_pol_head_dom"/>
</dbReference>
<dbReference type="GO" id="GO:0000166">
    <property type="term" value="F:nucleotide binding"/>
    <property type="evidence" value="ECO:0007669"/>
    <property type="project" value="UniProtKB-KW"/>
</dbReference>
<accession>A0A2T8HSG4</accession>
<dbReference type="RefSeq" id="WP_116558834.1">
    <property type="nucleotide sequence ID" value="NZ_QDKM01000005.1"/>
</dbReference>
<evidence type="ECO:0000256" key="3">
    <source>
        <dbReference type="ARBA" id="ARBA00022694"/>
    </source>
</evidence>
<evidence type="ECO:0000259" key="10">
    <source>
        <dbReference type="Pfam" id="PF12627"/>
    </source>
</evidence>
<keyword evidence="2 8" id="KW-0808">Transferase</keyword>
<dbReference type="GO" id="GO:0046872">
    <property type="term" value="F:metal ion binding"/>
    <property type="evidence" value="ECO:0007669"/>
    <property type="project" value="UniProtKB-KW"/>
</dbReference>
<reference evidence="11 12" key="1">
    <citation type="submission" date="2018-04" db="EMBL/GenBank/DDBJ databases">
        <title>Pararhodobacter oceanense sp. nov., isolated from marine intertidal sediment.</title>
        <authorList>
            <person name="Wang X.-L."/>
            <person name="Du Z.-J."/>
        </authorList>
    </citation>
    <scope>NUCLEOTIDE SEQUENCE [LARGE SCALE GENOMIC DNA]</scope>
    <source>
        <strain evidence="11 12">AM505</strain>
    </source>
</reference>
<keyword evidence="6" id="KW-0547">Nucleotide-binding</keyword>
<keyword evidence="7" id="KW-0460">Magnesium</keyword>
<dbReference type="Proteomes" id="UP000245911">
    <property type="component" value="Unassembled WGS sequence"/>
</dbReference>
<dbReference type="EMBL" id="QDKM01000005">
    <property type="protein sequence ID" value="PVH28384.1"/>
    <property type="molecule type" value="Genomic_DNA"/>
</dbReference>
<evidence type="ECO:0000256" key="7">
    <source>
        <dbReference type="ARBA" id="ARBA00022842"/>
    </source>
</evidence>
<keyword evidence="5" id="KW-0479">Metal-binding</keyword>
<sequence length="385" mass="40694">MRVSGAWLENENTQAVMALLSDAGYQALAVGGCVRNALLSEPVVDVDIATDALPEIVTNLAENAGLRAVPTGIAHGTVTVVAGGEGFEVTSFRHDEEGYGRHARVAFGADLIQDARRRDFTMNALYARADGTVVDPLGGIEDLRARRLRFVGDAQARITEDYLRILRFFRFHAQYGDPAQGLDAEALAACAAHSAMLETLSAERITAELRKLLAASDPAPAVAAMAQSGVLHHILSGAQPQALPILVHFEDGRAGGWLRRLAVLGGAAPEARLRMTKAEIRHFSHVRDALGAPTPAAALAFLHGGEVAEDIILARAALFETPPPAGWRADIARGVAAEFPLKPKDLMPALTGPALGAALKAAQAQWIAQDFAPDGAALIAWLDKG</sequence>
<dbReference type="Gene3D" id="3.30.460.10">
    <property type="entry name" value="Beta Polymerase, domain 2"/>
    <property type="match status" value="1"/>
</dbReference>
<keyword evidence="12" id="KW-1185">Reference proteome</keyword>
<evidence type="ECO:0000256" key="4">
    <source>
        <dbReference type="ARBA" id="ARBA00022695"/>
    </source>
</evidence>
<comment type="caution">
    <text evidence="11">The sequence shown here is derived from an EMBL/GenBank/DDBJ whole genome shotgun (WGS) entry which is preliminary data.</text>
</comment>
<evidence type="ECO:0000256" key="8">
    <source>
        <dbReference type="RuleBase" id="RU003953"/>
    </source>
</evidence>
<evidence type="ECO:0000256" key="2">
    <source>
        <dbReference type="ARBA" id="ARBA00022679"/>
    </source>
</evidence>
<evidence type="ECO:0000256" key="6">
    <source>
        <dbReference type="ARBA" id="ARBA00022741"/>
    </source>
</evidence>
<dbReference type="GO" id="GO:0016779">
    <property type="term" value="F:nucleotidyltransferase activity"/>
    <property type="evidence" value="ECO:0007669"/>
    <property type="project" value="UniProtKB-KW"/>
</dbReference>
<evidence type="ECO:0000256" key="1">
    <source>
        <dbReference type="ARBA" id="ARBA00001946"/>
    </source>
</evidence>
<dbReference type="InterPro" id="IPR050264">
    <property type="entry name" value="Bact_CCA-adding_enz_type3_sf"/>
</dbReference>
<keyword evidence="4" id="KW-0548">Nucleotidyltransferase</keyword>
<dbReference type="PANTHER" id="PTHR46173">
    <property type="entry name" value="CCA TRNA NUCLEOTIDYLTRANSFERASE 1, MITOCHONDRIAL"/>
    <property type="match status" value="1"/>
</dbReference>
<gene>
    <name evidence="11" type="ORF">DDE20_12455</name>
</gene>
<dbReference type="InterPro" id="IPR032828">
    <property type="entry name" value="PolyA_RNA-bd"/>
</dbReference>
<comment type="cofactor">
    <cofactor evidence="1">
        <name>Mg(2+)</name>
        <dbReference type="ChEBI" id="CHEBI:18420"/>
    </cofactor>
</comment>
<dbReference type="AlphaFoldDB" id="A0A2T8HSG4"/>
<organism evidence="11 12">
    <name type="scientific">Pararhodobacter oceanensis</name>
    <dbReference type="NCBI Taxonomy" id="2172121"/>
    <lineage>
        <taxon>Bacteria</taxon>
        <taxon>Pseudomonadati</taxon>
        <taxon>Pseudomonadota</taxon>
        <taxon>Alphaproteobacteria</taxon>
        <taxon>Rhodobacterales</taxon>
        <taxon>Paracoccaceae</taxon>
        <taxon>Pararhodobacter</taxon>
    </lineage>
</organism>
<dbReference type="PANTHER" id="PTHR46173:SF1">
    <property type="entry name" value="CCA TRNA NUCLEOTIDYLTRANSFERASE 1, MITOCHONDRIAL"/>
    <property type="match status" value="1"/>
</dbReference>
<keyword evidence="8" id="KW-0694">RNA-binding</keyword>
<dbReference type="OrthoDB" id="9805698at2"/>
<dbReference type="SUPFAM" id="SSF81301">
    <property type="entry name" value="Nucleotidyltransferase"/>
    <property type="match status" value="1"/>
</dbReference>
<keyword evidence="3" id="KW-0819">tRNA processing</keyword>
<feature type="domain" description="Poly A polymerase head" evidence="9">
    <location>
        <begin position="30"/>
        <end position="149"/>
    </location>
</feature>
<evidence type="ECO:0000313" key="12">
    <source>
        <dbReference type="Proteomes" id="UP000245911"/>
    </source>
</evidence>
<dbReference type="Pfam" id="PF01743">
    <property type="entry name" value="PolyA_pol"/>
    <property type="match status" value="1"/>
</dbReference>
<dbReference type="Gene3D" id="1.10.3090.10">
    <property type="entry name" value="cca-adding enzyme, domain 2"/>
    <property type="match status" value="1"/>
</dbReference>
<dbReference type="Pfam" id="PF12627">
    <property type="entry name" value="PolyA_pol_RNAbd"/>
    <property type="match status" value="1"/>
</dbReference>
<evidence type="ECO:0000259" key="9">
    <source>
        <dbReference type="Pfam" id="PF01743"/>
    </source>
</evidence>
<evidence type="ECO:0000313" key="11">
    <source>
        <dbReference type="EMBL" id="PVH28384.1"/>
    </source>
</evidence>
<name>A0A2T8HSG4_9RHOB</name>
<dbReference type="CDD" id="cd05398">
    <property type="entry name" value="NT_ClassII-CCAase"/>
    <property type="match status" value="1"/>
</dbReference>
<evidence type="ECO:0000256" key="5">
    <source>
        <dbReference type="ARBA" id="ARBA00022723"/>
    </source>
</evidence>
<feature type="domain" description="tRNA nucleotidyltransferase/poly(A) polymerase RNA and SrmB- binding" evidence="10">
    <location>
        <begin position="183"/>
        <end position="237"/>
    </location>
</feature>
<dbReference type="SUPFAM" id="SSF81891">
    <property type="entry name" value="Poly A polymerase C-terminal region-like"/>
    <property type="match status" value="1"/>
</dbReference>
<protein>
    <submittedName>
        <fullName evidence="11">CCA tRNA nucleotidyltransferase</fullName>
    </submittedName>
</protein>
<proteinExistence type="inferred from homology"/>
<dbReference type="PROSITE" id="PS51257">
    <property type="entry name" value="PROKAR_LIPOPROTEIN"/>
    <property type="match status" value="1"/>
</dbReference>
<comment type="similarity">
    <text evidence="8">Belongs to the tRNA nucleotidyltransferase/poly(A) polymerase family.</text>
</comment>
<dbReference type="InterPro" id="IPR043519">
    <property type="entry name" value="NT_sf"/>
</dbReference>
<dbReference type="GO" id="GO:0008033">
    <property type="term" value="P:tRNA processing"/>
    <property type="evidence" value="ECO:0007669"/>
    <property type="project" value="UniProtKB-KW"/>
</dbReference>